<accession>A0A9X3LG22</accession>
<proteinExistence type="predicted"/>
<protein>
    <submittedName>
        <fullName evidence="1">Uncharacterized protein</fullName>
    </submittedName>
</protein>
<name>A0A9X3LG22_9BACL</name>
<dbReference type="Proteomes" id="UP001152173">
    <property type="component" value="Unassembled WGS sequence"/>
</dbReference>
<evidence type="ECO:0000313" key="2">
    <source>
        <dbReference type="Proteomes" id="UP001152173"/>
    </source>
</evidence>
<evidence type="ECO:0000313" key="1">
    <source>
        <dbReference type="EMBL" id="MCZ8536301.1"/>
    </source>
</evidence>
<keyword evidence="2" id="KW-1185">Reference proteome</keyword>
<dbReference type="AlphaFoldDB" id="A0A9X3LG22"/>
<reference evidence="1" key="1">
    <citation type="submission" date="2022-05" db="EMBL/GenBank/DDBJ databases">
        <authorList>
            <person name="Colautti A."/>
            <person name="Iacumin L."/>
        </authorList>
    </citation>
    <scope>NUCLEOTIDE SEQUENCE</scope>
    <source>
        <strain evidence="1">SK 55</strain>
    </source>
</reference>
<organism evidence="1 2">
    <name type="scientific">Paenisporosarcina quisquiliarum</name>
    <dbReference type="NCBI Taxonomy" id="365346"/>
    <lineage>
        <taxon>Bacteria</taxon>
        <taxon>Bacillati</taxon>
        <taxon>Bacillota</taxon>
        <taxon>Bacilli</taxon>
        <taxon>Bacillales</taxon>
        <taxon>Caryophanaceae</taxon>
        <taxon>Paenisporosarcina</taxon>
    </lineage>
</organism>
<gene>
    <name evidence="1" type="ORF">M9R32_03700</name>
</gene>
<comment type="caution">
    <text evidence="1">The sequence shown here is derived from an EMBL/GenBank/DDBJ whole genome shotgun (WGS) entry which is preliminary data.</text>
</comment>
<dbReference type="RefSeq" id="WP_269925400.1">
    <property type="nucleotide sequence ID" value="NZ_JAMKBJ010000002.1"/>
</dbReference>
<dbReference type="EMBL" id="JAMKBJ010000002">
    <property type="protein sequence ID" value="MCZ8536301.1"/>
    <property type="molecule type" value="Genomic_DNA"/>
</dbReference>
<sequence length="63" mass="6764">MYFWKSIKTRIVIVIVAISLLTSEIAPIGHVVLQDVDVNVIMAAIAAGSDAAENCVTMISVFD</sequence>